<feature type="domain" description="Sec39" evidence="5">
    <location>
        <begin position="1077"/>
        <end position="1268"/>
    </location>
</feature>
<dbReference type="GO" id="GO:0006890">
    <property type="term" value="P:retrograde vesicle-mediated transport, Golgi to endoplasmic reticulum"/>
    <property type="evidence" value="ECO:0007669"/>
    <property type="project" value="InterPro"/>
</dbReference>
<dbReference type="GO" id="GO:0070939">
    <property type="term" value="C:Dsl1/NZR complex"/>
    <property type="evidence" value="ECO:0007669"/>
    <property type="project" value="TreeGrafter"/>
</dbReference>
<keyword evidence="2" id="KW-0813">Transport</keyword>
<comment type="subcellular location">
    <subcellularLocation>
        <location evidence="1">Endoplasmic reticulum</location>
    </subcellularLocation>
</comment>
<accession>A0A8T0KKT4</accession>
<keyword evidence="3" id="KW-0256">Endoplasmic reticulum</keyword>
<dbReference type="EMBL" id="JABFOF010000004">
    <property type="protein sequence ID" value="KAG2399642.1"/>
    <property type="molecule type" value="Genomic_DNA"/>
</dbReference>
<gene>
    <name evidence="6" type="ORF">HKW66_Vig0105050</name>
</gene>
<dbReference type="GO" id="GO:0000149">
    <property type="term" value="F:SNARE binding"/>
    <property type="evidence" value="ECO:0007669"/>
    <property type="project" value="TreeGrafter"/>
</dbReference>
<evidence type="ECO:0000313" key="7">
    <source>
        <dbReference type="Proteomes" id="UP000743370"/>
    </source>
</evidence>
<comment type="caution">
    <text evidence="6">The sequence shown here is derived from an EMBL/GenBank/DDBJ whole genome shotgun (WGS) entry which is preliminary data.</text>
</comment>
<evidence type="ECO:0000256" key="2">
    <source>
        <dbReference type="ARBA" id="ARBA00022448"/>
    </source>
</evidence>
<sequence>MGCRKKDKGQHCHVKDGRLKGKTVGVVEGSYSWDRTSQGCPSPMQMLNVKRLHEKDMSGFKLQEKMGLDGSGGPIRIFLFEVRGFGEDTVTISTWRWCSTRRDITLPITLLNTKTISISNNRSHSSPSFLSSIHIGALIPSLSFTILPFQANESAKATFFSLLSSRGVSRLKDKWTEYKQPKRLRRLVSLFVSATAKHVAVAAGNRISIFSKEDDYQHPCAIFTSTSLATFSLGTWSEDEEVLGVADDSDTLYFIKFSGVVVAEISKKNLKVSSPIVSLFSDVDLDTSESYLFSVITSDGLVQKIEISRGQRGSTFRNYISNRTIDICNNIFCLDHHSELNLFVAVHKNSGINFALYMVKDYAGNVDGFWIFASVSVMGSSHLSLLRRNSNTELEQLFSLQFEGLYLKPKDYRGLLTYAKVLISPQASFVATLDLTGCLHIFKLDKEGLTLSRFVLGERDDSPTSGNLSNGVNKSCVGFMDFTWWCDHILAIVNRSGVVMLIDILSGSIVPEEDHAYFLPVLERALKYKGCVFLLASQSSKEGDALHVGSTEELHQTDWIIEDRPNQFHLSRFLWHLVSFTEKTVPEMYSILISKKKYQSALDFADSHRLDKDEVLKSQWLNSSHGVNEIKNILSNIKDKNFVLSECIDRIGVTEDAVKALLDYGLRITDHHKFSEVDDDNSSKVWNLRLARLQILQFRDRLETYLGINMGRQVTDEYSKFRIMPVNEAAISLAESGKIGALNLLFKRHPYSLSLFMLEILAAIPETVPVQMYGQLLPGRSPPSGFAVRQDDWVECEKMVHFINASVKNHDILIQVKTEPFVKHFHGFSWPSIDELSNWYTNRARVMDDFSGQLDNCLSLLEFALRKGISELQPFHHDVLYLNQIIYSNDDDSEMGFSMNLAKWLELSDYEKFKFLLKGVKEENVTERLHNRAIPFLCEKFRKVSLLGNVTVSDCTNRNIEESFLVRWLKDTSEENRLDICLVVIEEGCRNFQSNDYFKTEVEAADCALQCIYLSTVLDKWSTMAAILSKVSQIQDGASQVEDLERRLKIAEGHIEAGRLLAFYQVPKPLNFFLGAQSDEKGVKQIIRLILSKFIRRQPSRSDSEWASMWRDMQYLREKAFPFLDREYILTEFCRGLLKAGKFSLARNYLKGTSSVALASEKAESLVIQAAREYFFSASSLSCSEIWKARECLNLYPSSGNVKAEADIIDALTAKLPNLGVNILPMQFRQIKDPMEIIKMAITNQSGAYFHVDELIEVARLLGLRSADDISAVEEAIAREAAVSGDLQLAFDLCLGLARKGHGTVWDLCAAIARGPALDNMDVDSRKQLLGFALSHCDEESIGELLHAWKDLDMQGQCEILMISTETNPSKFSVEGSSLNSLPNQSFQNILDVNGCFQEFDGIGDDNQDVHLQKARDVLSIVAKTLAIGDRTDWASILTENGKVLSFAASQLPWLIELSKKGEHHRKISTGKQYLNIRTQAVVTILCWLARNGFAPRDNLIASLAESIMEPPVTEEEDIMGCSYLLNLVDAFNGVEIIEEQLKIRKDYQEICSIMSVGMAYSLLHNSGLKTDPSHRRELLKRRFKEKHASPSSGDYDMDKLGKVQSSFWREWKLKLEAQKRLTEHSRALEKIIPGVETERFLSRDSIYIENVVISLIESVKLERKHILKDILKLVDTYDLNCTEVLLRYLTAVLVSDTWSNDDITAEVAGYKGEIISNSEKTIETISTIVYPAIDGCNKLRLAYVYGLLSECYLQQENTKDLSPVLQVDHVNANVSLAQYYKVIEQECKNVYFIPNLNFKNIAGLHGLNFECFSDEVYACIEESSMSALSKMVQALVNMYGDSLPDGFMSWQDVYRYYVVSLLKDLETKVTTDSSNRTPEYLQGFINKLEQSYDLCQVYIKLLSRPDALGIMKQYFTIILPFFSSYGLLPDNSTWQECLIVLLNFWMRLTDDMKEIALEKNSVETGCFDPQCLMNCLKVFMKLVMEDIISPSQGWGSICGYVICGLKGDSSAEIYSFCRAMIFSGCGFGAVAEVFTVASSDSGLASDSGQDSPDLPHFYLHILEAVLSELISGSHESQNLYHILSSLSKLEGDLKVMQCVRHVIWERMVQFSDNLQLPSSVRVFVLELMQFISGKNIRGFSTEILANVQPWEEWNESVYASRKSETDVDKSLPDHKDSSSRVTNTLIALKSSQLAASISPSIEITPDDLLNADKAVSCFMGLCGEAREDLHFDALLAILEEWDGLFTAGKDGETIAEATDGGNDWNNDDWDEGWESLEGVDNPEKEKIEDSVLVHPLHVCWAEIFRKFISLSRFTDLLRLIDQSSLKPNAVLLDEDDACSLIQMAFGIDCFLALKMSLLLPYKTLQLQCLGAVEDSIKQGIPQSRSKDYELLILILSSGILTSIITDSTYGTIFSYICYLVGNLSSQSQQALVSGRGIHNNEDHENQLLLFTRILLPNFISELVKADQHILAGFLVTKCMHGNESLSLINIAGASLKRYMEMQLQMLQISEFPVEKTCKTLKNTVGRLRGKLSSLIQSILPLVSAS</sequence>
<evidence type="ECO:0000256" key="1">
    <source>
        <dbReference type="ARBA" id="ARBA00004240"/>
    </source>
</evidence>
<evidence type="ECO:0000259" key="5">
    <source>
        <dbReference type="Pfam" id="PF08314"/>
    </source>
</evidence>
<dbReference type="GO" id="GO:0015031">
    <property type="term" value="P:protein transport"/>
    <property type="evidence" value="ECO:0007669"/>
    <property type="project" value="UniProtKB-KW"/>
</dbReference>
<dbReference type="PANTHER" id="PTHR15922">
    <property type="entry name" value="NEUROBLASTOMA-AMPLIFIED SEQUENCE"/>
    <property type="match status" value="1"/>
</dbReference>
<proteinExistence type="predicted"/>
<dbReference type="Pfam" id="PF08314">
    <property type="entry name" value="Sec39"/>
    <property type="match status" value="2"/>
</dbReference>
<evidence type="ECO:0000313" key="6">
    <source>
        <dbReference type="EMBL" id="KAG2399642.1"/>
    </source>
</evidence>
<evidence type="ECO:0000256" key="4">
    <source>
        <dbReference type="ARBA" id="ARBA00022927"/>
    </source>
</evidence>
<dbReference type="SUPFAM" id="SSF101908">
    <property type="entry name" value="Putative isomerase YbhE"/>
    <property type="match status" value="1"/>
</dbReference>
<organism evidence="6 7">
    <name type="scientific">Phaseolus angularis</name>
    <name type="common">Azuki bean</name>
    <name type="synonym">Vigna angularis</name>
    <dbReference type="NCBI Taxonomy" id="3914"/>
    <lineage>
        <taxon>Eukaryota</taxon>
        <taxon>Viridiplantae</taxon>
        <taxon>Streptophyta</taxon>
        <taxon>Embryophyta</taxon>
        <taxon>Tracheophyta</taxon>
        <taxon>Spermatophyta</taxon>
        <taxon>Magnoliopsida</taxon>
        <taxon>eudicotyledons</taxon>
        <taxon>Gunneridae</taxon>
        <taxon>Pentapetalae</taxon>
        <taxon>rosids</taxon>
        <taxon>fabids</taxon>
        <taxon>Fabales</taxon>
        <taxon>Fabaceae</taxon>
        <taxon>Papilionoideae</taxon>
        <taxon>50 kb inversion clade</taxon>
        <taxon>NPAAA clade</taxon>
        <taxon>indigoferoid/millettioid clade</taxon>
        <taxon>Phaseoleae</taxon>
        <taxon>Vigna</taxon>
    </lineage>
</organism>
<evidence type="ECO:0000256" key="3">
    <source>
        <dbReference type="ARBA" id="ARBA00022824"/>
    </source>
</evidence>
<keyword evidence="4" id="KW-0653">Protein transport</keyword>
<dbReference type="InterPro" id="IPR013244">
    <property type="entry name" value="Sec39_domain"/>
</dbReference>
<dbReference type="Proteomes" id="UP000743370">
    <property type="component" value="Unassembled WGS sequence"/>
</dbReference>
<reference evidence="6 7" key="1">
    <citation type="submission" date="2020-05" db="EMBL/GenBank/DDBJ databases">
        <title>Vigna angularis (adzuki bean) Var. LongXiaoDou No. 4 denovo assembly.</title>
        <authorList>
            <person name="Xiang H."/>
        </authorList>
    </citation>
    <scope>NUCLEOTIDE SEQUENCE [LARGE SCALE GENOMIC DNA]</scope>
    <source>
        <tissue evidence="6">Leaf</tissue>
    </source>
</reference>
<feature type="domain" description="Sec39" evidence="5">
    <location>
        <begin position="730"/>
        <end position="1036"/>
    </location>
</feature>
<name>A0A8T0KKT4_PHAAN</name>
<protein>
    <submittedName>
        <fullName evidence="6">MAG2-interacting protein</fullName>
    </submittedName>
</protein>
<dbReference type="PANTHER" id="PTHR15922:SF2">
    <property type="entry name" value="NBAS SUBUNIT OF NRZ TETHERING COMPLEX"/>
    <property type="match status" value="1"/>
</dbReference>